<feature type="coiled-coil region" evidence="2">
    <location>
        <begin position="154"/>
        <end position="213"/>
    </location>
</feature>
<sequence length="305" mass="36271">MNKDFRSKPEWDSVPNTIKSRLVQDYTALDKVQKSLENKKLDKNKVLLHDKWEDIERKKQNLKESFITSAKTVKANQAYILSIAEKIDEHRKLQDNLDSQIKDLRFQKEYITNIINDMKNFVDKYHIYEEFLEKVVEAEMNSGYNSVGAILNRFESLENVKKELMQRMKETLEKINKVKQEITKITEDKSNLLHTLENKASNLQIKIKEIKERRRIWELIVKRLKILIIKKMEESEAFKLGCWDLYKTVFIRKQNTAKRKIDIQKVSINETNLLSIDDTKSQLEFIQKSIEFYKEVLSIASHKNN</sequence>
<dbReference type="GO" id="GO:0005856">
    <property type="term" value="C:cytoskeleton"/>
    <property type="evidence" value="ECO:0007669"/>
    <property type="project" value="UniProtKB-ARBA"/>
</dbReference>
<evidence type="ECO:0000256" key="2">
    <source>
        <dbReference type="SAM" id="Coils"/>
    </source>
</evidence>
<dbReference type="PANTHER" id="PTHR21683">
    <property type="entry name" value="COILED-COIL DOMAIN-CONTAINING PROTEIN 42 LIKE-2-LIKE-RELATED"/>
    <property type="match status" value="1"/>
</dbReference>
<evidence type="ECO:0000259" key="3">
    <source>
        <dbReference type="Pfam" id="PF13863"/>
    </source>
</evidence>
<organism evidence="4">
    <name type="scientific">Clastoptera arizonana</name>
    <name type="common">Arizona spittle bug</name>
    <dbReference type="NCBI Taxonomy" id="38151"/>
    <lineage>
        <taxon>Eukaryota</taxon>
        <taxon>Metazoa</taxon>
        <taxon>Ecdysozoa</taxon>
        <taxon>Arthropoda</taxon>
        <taxon>Hexapoda</taxon>
        <taxon>Insecta</taxon>
        <taxon>Pterygota</taxon>
        <taxon>Neoptera</taxon>
        <taxon>Paraneoptera</taxon>
        <taxon>Hemiptera</taxon>
        <taxon>Auchenorrhyncha</taxon>
        <taxon>Cercopoidea</taxon>
        <taxon>Clastopteridae</taxon>
        <taxon>Clastoptera</taxon>
    </lineage>
</organism>
<protein>
    <recommendedName>
        <fullName evidence="3">DUF4200 domain-containing protein</fullName>
    </recommendedName>
</protein>
<dbReference type="EMBL" id="GEDC01013563">
    <property type="protein sequence ID" value="JAS23735.1"/>
    <property type="molecule type" value="Transcribed_RNA"/>
</dbReference>
<keyword evidence="1 2" id="KW-0175">Coiled coil</keyword>
<dbReference type="AlphaFoldDB" id="A0A1B6DDR7"/>
<dbReference type="Pfam" id="PF13863">
    <property type="entry name" value="DUF4200"/>
    <property type="match status" value="1"/>
</dbReference>
<evidence type="ECO:0000256" key="1">
    <source>
        <dbReference type="ARBA" id="ARBA00023054"/>
    </source>
</evidence>
<dbReference type="InterPro" id="IPR051147">
    <property type="entry name" value="CFAP_domain-containing"/>
</dbReference>
<evidence type="ECO:0000313" key="4">
    <source>
        <dbReference type="EMBL" id="JAS23735.1"/>
    </source>
</evidence>
<accession>A0A1B6DDR7</accession>
<feature type="domain" description="DUF4200" evidence="3">
    <location>
        <begin position="27"/>
        <end position="137"/>
    </location>
</feature>
<reference evidence="4" key="1">
    <citation type="submission" date="2015-12" db="EMBL/GenBank/DDBJ databases">
        <title>De novo transcriptome assembly of four potential Pierce s Disease insect vectors from Arizona vineyards.</title>
        <authorList>
            <person name="Tassone E.E."/>
        </authorList>
    </citation>
    <scope>NUCLEOTIDE SEQUENCE</scope>
</reference>
<proteinExistence type="predicted"/>
<dbReference type="PANTHER" id="PTHR21683:SF2">
    <property type="entry name" value="COILED-COIL DOMAIN-CONTAINING PROTEIN 42 LIKE-2-LIKE"/>
    <property type="match status" value="1"/>
</dbReference>
<name>A0A1B6DDR7_9HEMI</name>
<dbReference type="InterPro" id="IPR025252">
    <property type="entry name" value="DUF4200"/>
</dbReference>
<gene>
    <name evidence="4" type="ORF">g.3524</name>
</gene>